<evidence type="ECO:0000256" key="1">
    <source>
        <dbReference type="ARBA" id="ARBA00005417"/>
    </source>
</evidence>
<keyword evidence="6" id="KW-0029">Amino-acid transport</keyword>
<evidence type="ECO:0000259" key="8">
    <source>
        <dbReference type="PROSITE" id="PS50893"/>
    </source>
</evidence>
<dbReference type="InterPro" id="IPR052156">
    <property type="entry name" value="BCAA_Transport_ATP-bd_LivF"/>
</dbReference>
<feature type="region of interest" description="Disordered" evidence="7">
    <location>
        <begin position="246"/>
        <end position="269"/>
    </location>
</feature>
<protein>
    <submittedName>
        <fullName evidence="9">ATP-binding cassette domain-containing protein</fullName>
    </submittedName>
</protein>
<accession>A0A853FL38</accession>
<dbReference type="Pfam" id="PF00005">
    <property type="entry name" value="ABC_tran"/>
    <property type="match status" value="2"/>
</dbReference>
<evidence type="ECO:0000256" key="7">
    <source>
        <dbReference type="SAM" id="MobiDB-lite"/>
    </source>
</evidence>
<evidence type="ECO:0000256" key="5">
    <source>
        <dbReference type="ARBA" id="ARBA00022840"/>
    </source>
</evidence>
<dbReference type="OrthoDB" id="9776369at2"/>
<evidence type="ECO:0000313" key="9">
    <source>
        <dbReference type="EMBL" id="NYT38616.1"/>
    </source>
</evidence>
<sequence length="542" mass="58431">MTLLHVRGLARDFDGNRAVDGVGFELDAGEMVALIGPNGAGKSTLFNMLGGQLAATAGSVQFDGHELMGMAPHRIARLGIGHSFQVAATFTSLTVSENLQAALLAHRGRIWSCWRRASSLYRSEALDLLEEVGMRDQAARPCSELAYGDVKRLELAMSLAGAPRLLLMDEPTAGMGAAERDALMKRVKALARERTMAVLFTEHSMDVVFGYADRILVLARGRLIAQGDAAQVRSDPQVRKVYFGTGTTFQDDDTRPALTPAAPSNRTEAEACAPRAATVHSDPQAGAGAGLREEERGATALTPLLAVRGLNAWYGAAHILRDIDLQAERGEVVALMGRNGAGKSTTFKAIMGLIPAREGGIHLLGRNIARCQPHEIARLGLGYVPEDRRIFTELTVVENLLTGRRKPERDAQAGHGATDWAVEDVFALFPHLAALARRRAGALSGGEQQMLTVARTLMGNPRLLLLDEPSEGVAPVIVEQMADMILSLKRRGVSILLSEQNLHFARLVSDRAYVLEKGVIRFQGSMAALAGNQSVRQAYLEL</sequence>
<dbReference type="PANTHER" id="PTHR43820">
    <property type="entry name" value="HIGH-AFFINITY BRANCHED-CHAIN AMINO ACID TRANSPORT ATP-BINDING PROTEIN LIVF"/>
    <property type="match status" value="1"/>
</dbReference>
<dbReference type="Pfam" id="PF12399">
    <property type="entry name" value="BCA_ABC_TP_C"/>
    <property type="match status" value="1"/>
</dbReference>
<dbReference type="GO" id="GO:0015658">
    <property type="term" value="F:branched-chain amino acid transmembrane transporter activity"/>
    <property type="evidence" value="ECO:0007669"/>
    <property type="project" value="TreeGrafter"/>
</dbReference>
<dbReference type="PANTHER" id="PTHR43820:SF4">
    <property type="entry name" value="HIGH-AFFINITY BRANCHED-CHAIN AMINO ACID TRANSPORT ATP-BINDING PROTEIN LIVF"/>
    <property type="match status" value="1"/>
</dbReference>
<keyword evidence="3" id="KW-1003">Cell membrane</keyword>
<organism evidence="9 10">
    <name type="scientific">Allopusillimonas soli</name>
    <dbReference type="NCBI Taxonomy" id="659016"/>
    <lineage>
        <taxon>Bacteria</taxon>
        <taxon>Pseudomonadati</taxon>
        <taxon>Pseudomonadota</taxon>
        <taxon>Betaproteobacteria</taxon>
        <taxon>Burkholderiales</taxon>
        <taxon>Alcaligenaceae</taxon>
        <taxon>Allopusillimonas</taxon>
    </lineage>
</organism>
<dbReference type="InterPro" id="IPR017871">
    <property type="entry name" value="ABC_transporter-like_CS"/>
</dbReference>
<keyword evidence="3" id="KW-0472">Membrane</keyword>
<dbReference type="EMBL" id="JACCEW010000006">
    <property type="protein sequence ID" value="NYT38616.1"/>
    <property type="molecule type" value="Genomic_DNA"/>
</dbReference>
<dbReference type="InterPro" id="IPR003593">
    <property type="entry name" value="AAA+_ATPase"/>
</dbReference>
<feature type="domain" description="ABC transporter" evidence="8">
    <location>
        <begin position="305"/>
        <end position="542"/>
    </location>
</feature>
<dbReference type="GO" id="GO:0005524">
    <property type="term" value="F:ATP binding"/>
    <property type="evidence" value="ECO:0007669"/>
    <property type="project" value="UniProtKB-KW"/>
</dbReference>
<reference evidence="9 10" key="1">
    <citation type="submission" date="2020-07" db="EMBL/GenBank/DDBJ databases">
        <title>Taxonomic revisions and descriptions of new bacterial species based on genomic comparisons in the high-G+C-content subgroup of the family Alcaligenaceae.</title>
        <authorList>
            <person name="Szabo A."/>
            <person name="Felfoldi T."/>
        </authorList>
    </citation>
    <scope>NUCLEOTIDE SEQUENCE [LARGE SCALE GENOMIC DNA]</scope>
    <source>
        <strain evidence="9 10">DSM 25264</strain>
    </source>
</reference>
<keyword evidence="2" id="KW-0813">Transport</keyword>
<dbReference type="SMART" id="SM00382">
    <property type="entry name" value="AAA"/>
    <property type="match status" value="2"/>
</dbReference>
<dbReference type="PROSITE" id="PS50893">
    <property type="entry name" value="ABC_TRANSPORTER_2"/>
    <property type="match status" value="2"/>
</dbReference>
<gene>
    <name evidence="9" type="ORF">H0A68_17170</name>
</gene>
<feature type="domain" description="ABC transporter" evidence="8">
    <location>
        <begin position="4"/>
        <end position="245"/>
    </location>
</feature>
<dbReference type="RefSeq" id="WP_129970786.1">
    <property type="nucleotide sequence ID" value="NZ_JACCEW010000006.1"/>
</dbReference>
<dbReference type="SUPFAM" id="SSF52540">
    <property type="entry name" value="P-loop containing nucleoside triphosphate hydrolases"/>
    <property type="match status" value="2"/>
</dbReference>
<keyword evidence="10" id="KW-1185">Reference proteome</keyword>
<keyword evidence="5 9" id="KW-0067">ATP-binding</keyword>
<dbReference type="InterPro" id="IPR027417">
    <property type="entry name" value="P-loop_NTPase"/>
</dbReference>
<comment type="similarity">
    <text evidence="1">Belongs to the ABC transporter superfamily.</text>
</comment>
<dbReference type="CDD" id="cd03219">
    <property type="entry name" value="ABC_Mj1267_LivG_branched"/>
    <property type="match status" value="1"/>
</dbReference>
<dbReference type="PROSITE" id="PS00211">
    <property type="entry name" value="ABC_TRANSPORTER_1"/>
    <property type="match status" value="1"/>
</dbReference>
<name>A0A853FL38_9BURK</name>
<dbReference type="Proteomes" id="UP000580517">
    <property type="component" value="Unassembled WGS sequence"/>
</dbReference>
<evidence type="ECO:0000256" key="4">
    <source>
        <dbReference type="ARBA" id="ARBA00022741"/>
    </source>
</evidence>
<dbReference type="CDD" id="cd03224">
    <property type="entry name" value="ABC_TM1139_LivF_branched"/>
    <property type="match status" value="1"/>
</dbReference>
<dbReference type="AlphaFoldDB" id="A0A853FL38"/>
<comment type="caution">
    <text evidence="9">The sequence shown here is derived from an EMBL/GenBank/DDBJ whole genome shotgun (WGS) entry which is preliminary data.</text>
</comment>
<evidence type="ECO:0000256" key="2">
    <source>
        <dbReference type="ARBA" id="ARBA00022448"/>
    </source>
</evidence>
<dbReference type="Gene3D" id="3.40.50.300">
    <property type="entry name" value="P-loop containing nucleotide triphosphate hydrolases"/>
    <property type="match status" value="2"/>
</dbReference>
<keyword evidence="4" id="KW-0547">Nucleotide-binding</keyword>
<evidence type="ECO:0000256" key="6">
    <source>
        <dbReference type="ARBA" id="ARBA00022970"/>
    </source>
</evidence>
<dbReference type="GO" id="GO:0015807">
    <property type="term" value="P:L-amino acid transport"/>
    <property type="evidence" value="ECO:0007669"/>
    <property type="project" value="TreeGrafter"/>
</dbReference>
<evidence type="ECO:0000256" key="3">
    <source>
        <dbReference type="ARBA" id="ARBA00022475"/>
    </source>
</evidence>
<dbReference type="GO" id="GO:0016887">
    <property type="term" value="F:ATP hydrolysis activity"/>
    <property type="evidence" value="ECO:0007669"/>
    <property type="project" value="InterPro"/>
</dbReference>
<evidence type="ECO:0000313" key="10">
    <source>
        <dbReference type="Proteomes" id="UP000580517"/>
    </source>
</evidence>
<proteinExistence type="inferred from homology"/>
<dbReference type="InterPro" id="IPR003439">
    <property type="entry name" value="ABC_transporter-like_ATP-bd"/>
</dbReference>
<dbReference type="InterPro" id="IPR032823">
    <property type="entry name" value="BCA_ABC_TP_C"/>
</dbReference>